<dbReference type="InterPro" id="IPR036985">
    <property type="entry name" value="Transglutaminase-like_sf"/>
</dbReference>
<sequence length="865" mass="99022">MDEQDLASDSEASSVGDHLVDPNTINLDESFFSPTLENQFPIARDNVDDPWQEDTEQSDSECEEPTGEDDRMYQIFSQISEYDRMVKEANECSESFERRRKQMDLSQQLLADDYNEPYLLTQAECFPENPSAGNDPDWECVAAEQHAHAEEMKNVEIFVSTSSSQKPKRLLDPAEKLKRQEWENAKKLYLATHKTHLLLLLAYGIRINRTVNHNMVEFASELYDLIAKSELTATDSTSLEFIQSVVAYYKTVMKQSTAGGGPRMGKQSKAFVRQLVAREVTSRKMLNVILLTLLRFLSVRARLVMSLDVVPKYPPSAKSTPKTQCQNPPKGNVKSASGTQRYGDVPLTTTEILKRKPEIQQMFQMSQLDGADDELLLKRKDSPKPQLWSLKPSSNGGINDPKMGEAMELDSTTKPKAVKMATSNYFSKKVALSQATIENKNTTNRKPNFANLRKNGIESSSKTDGEVEEKRLKLVSCKYFRKKPKVGQTFGSREHKSTTTKDKPNLAKLLKNKPESASGVNTKRTDPKYSVPELDTWIECYLEQEQRWTVVEAGLGQTDCLDPVIDRILAPVAYVFAWEADGTIVDVSSRYRWRNEQLALRNRVDGKWLFKALAPYRFRGVDEARLREQLEFRRLKLRAPMPTTIAQCKNHPSYCLHRHLQKFQGIYPPDAPPLGYIQGEPLYARECVHTLHSREVWLRHAKVIRLFEQPYKIVRTKLKRQPADLELFGYWQTEDYIPPEPVNGIVPRNAYGNIEIFKECMLPKGTVHLKQYGLSYVCRKLGIDYAVAVVGFGVHAGGNHPVFDGIVICEEHRDRLLEAWRRHQDEVAQKKLEKKQNAVLNNWVKLVKGLLVRKKLKHKYNFEGW</sequence>
<evidence type="ECO:0000256" key="5">
    <source>
        <dbReference type="ARBA" id="ARBA00023125"/>
    </source>
</evidence>
<dbReference type="VEuPathDB" id="VectorBase:ACON001967"/>
<reference evidence="12" key="2">
    <citation type="submission" date="2020-05" db="UniProtKB">
        <authorList>
            <consortium name="EnsemblMetazoa"/>
        </authorList>
    </citation>
    <scope>IDENTIFICATION</scope>
    <source>
        <strain evidence="12">Ngousso</strain>
    </source>
</reference>
<comment type="subcellular location">
    <subcellularLocation>
        <location evidence="1">Nucleus</location>
    </subcellularLocation>
</comment>
<dbReference type="Pfam" id="PF10405">
    <property type="entry name" value="BHD_3"/>
    <property type="match status" value="1"/>
</dbReference>
<name>A0A6E8VAJ9_ANOCL</name>
<dbReference type="InterPro" id="IPR042488">
    <property type="entry name" value="Rad4_BHD3_sf"/>
</dbReference>
<dbReference type="GO" id="GO:0006289">
    <property type="term" value="P:nucleotide-excision repair"/>
    <property type="evidence" value="ECO:0007669"/>
    <property type="project" value="InterPro"/>
</dbReference>
<evidence type="ECO:0000313" key="13">
    <source>
        <dbReference type="Proteomes" id="UP001105220"/>
    </source>
</evidence>
<dbReference type="InterPro" id="IPR038765">
    <property type="entry name" value="Papain-like_cys_pep_sf"/>
</dbReference>
<dbReference type="GO" id="GO:0006298">
    <property type="term" value="P:mismatch repair"/>
    <property type="evidence" value="ECO:0007669"/>
    <property type="project" value="TreeGrafter"/>
</dbReference>
<organism evidence="12 13">
    <name type="scientific">Anopheles coluzzii</name>
    <name type="common">African malaria mosquito</name>
    <dbReference type="NCBI Taxonomy" id="1518534"/>
    <lineage>
        <taxon>Eukaryota</taxon>
        <taxon>Metazoa</taxon>
        <taxon>Ecdysozoa</taxon>
        <taxon>Arthropoda</taxon>
        <taxon>Hexapoda</taxon>
        <taxon>Insecta</taxon>
        <taxon>Pterygota</taxon>
        <taxon>Neoptera</taxon>
        <taxon>Endopterygota</taxon>
        <taxon>Diptera</taxon>
        <taxon>Nematocera</taxon>
        <taxon>Culicoidea</taxon>
        <taxon>Culicidae</taxon>
        <taxon>Anophelinae</taxon>
        <taxon>Anopheles</taxon>
    </lineage>
</organism>
<dbReference type="AlphaFoldDB" id="A0A6E8VAJ9"/>
<dbReference type="GO" id="GO:0071942">
    <property type="term" value="C:XPC complex"/>
    <property type="evidence" value="ECO:0007669"/>
    <property type="project" value="TreeGrafter"/>
</dbReference>
<keyword evidence="7" id="KW-0539">Nucleus</keyword>
<keyword evidence="5" id="KW-0238">DNA-binding</keyword>
<keyword evidence="4" id="KW-0227">DNA damage</keyword>
<feature type="region of interest" description="Disordered" evidence="8">
    <location>
        <begin position="315"/>
        <end position="341"/>
    </location>
</feature>
<feature type="domain" description="Rad4 beta-hairpin" evidence="11">
    <location>
        <begin position="746"/>
        <end position="820"/>
    </location>
</feature>
<dbReference type="VEuPathDB" id="VectorBase:ACON2_042237"/>
<dbReference type="Gene3D" id="2.20.20.110">
    <property type="entry name" value="Rad4, beta-hairpin domain BHD1"/>
    <property type="match status" value="1"/>
</dbReference>
<accession>A0A6E8VAJ9</accession>
<dbReference type="FunFam" id="2.20.20.110:FF:000001">
    <property type="entry name" value="DNA repair protein complementing XP-C cells"/>
    <property type="match status" value="1"/>
</dbReference>
<dbReference type="Pfam" id="PF03835">
    <property type="entry name" value="Rad4"/>
    <property type="match status" value="1"/>
</dbReference>
<feature type="domain" description="Rad4 beta-hairpin" evidence="9">
    <location>
        <begin position="637"/>
        <end position="689"/>
    </location>
</feature>
<evidence type="ECO:0000256" key="3">
    <source>
        <dbReference type="ARBA" id="ARBA00022553"/>
    </source>
</evidence>
<dbReference type="SMART" id="SM01031">
    <property type="entry name" value="BHD_2"/>
    <property type="match status" value="1"/>
</dbReference>
<evidence type="ECO:0000256" key="7">
    <source>
        <dbReference type="ARBA" id="ARBA00023242"/>
    </source>
</evidence>
<keyword evidence="6" id="KW-0234">DNA repair</keyword>
<dbReference type="GO" id="GO:0005737">
    <property type="term" value="C:cytoplasm"/>
    <property type="evidence" value="ECO:0007669"/>
    <property type="project" value="TreeGrafter"/>
</dbReference>
<dbReference type="GO" id="GO:0003684">
    <property type="term" value="F:damaged DNA binding"/>
    <property type="evidence" value="ECO:0007669"/>
    <property type="project" value="InterPro"/>
</dbReference>
<evidence type="ECO:0000259" key="9">
    <source>
        <dbReference type="SMART" id="SM01030"/>
    </source>
</evidence>
<dbReference type="VEuPathDB" id="VectorBase:ACMO_000643"/>
<dbReference type="SMART" id="SM01030">
    <property type="entry name" value="BHD_1"/>
    <property type="match status" value="1"/>
</dbReference>
<dbReference type="SUPFAM" id="SSF54001">
    <property type="entry name" value="Cysteine proteinases"/>
    <property type="match status" value="1"/>
</dbReference>
<feature type="region of interest" description="Disordered" evidence="8">
    <location>
        <begin position="41"/>
        <end position="68"/>
    </location>
</feature>
<evidence type="ECO:0000313" key="12">
    <source>
        <dbReference type="EnsemblMetazoa" id="ACON001967-PA"/>
    </source>
</evidence>
<dbReference type="InterPro" id="IPR018328">
    <property type="entry name" value="Rad4_beta-hairpin_dom3"/>
</dbReference>
<dbReference type="InterPro" id="IPR018326">
    <property type="entry name" value="Rad4_beta-hairpin_dom1"/>
</dbReference>
<feature type="domain" description="Rad4 beta-hairpin" evidence="10">
    <location>
        <begin position="691"/>
        <end position="739"/>
    </location>
</feature>
<dbReference type="FunFam" id="3.30.70.2460:FF:000001">
    <property type="entry name" value="DNA repair protein Rad4 family"/>
    <property type="match status" value="1"/>
</dbReference>
<keyword evidence="3" id="KW-0597">Phosphoprotein</keyword>
<dbReference type="PANTHER" id="PTHR12135">
    <property type="entry name" value="DNA REPAIR PROTEIN XP-C / RAD4"/>
    <property type="match status" value="1"/>
</dbReference>
<feature type="region of interest" description="Disordered" evidence="8">
    <location>
        <begin position="442"/>
        <end position="465"/>
    </location>
</feature>
<keyword evidence="13" id="KW-1185">Reference proteome</keyword>
<evidence type="ECO:0008006" key="14">
    <source>
        <dbReference type="Google" id="ProtNLM"/>
    </source>
</evidence>
<evidence type="ECO:0000256" key="2">
    <source>
        <dbReference type="ARBA" id="ARBA00009525"/>
    </source>
</evidence>
<dbReference type="SMART" id="SM01032">
    <property type="entry name" value="BHD_3"/>
    <property type="match status" value="1"/>
</dbReference>
<dbReference type="Pfam" id="PF10403">
    <property type="entry name" value="BHD_1"/>
    <property type="match status" value="1"/>
</dbReference>
<dbReference type="InterPro" id="IPR004583">
    <property type="entry name" value="DNA_repair_Rad4"/>
</dbReference>
<dbReference type="Gene3D" id="3.90.260.10">
    <property type="entry name" value="Transglutaminase-like"/>
    <property type="match status" value="2"/>
</dbReference>
<proteinExistence type="inferred from homology"/>
<dbReference type="GO" id="GO:0000111">
    <property type="term" value="C:nucleotide-excision repair factor 2 complex"/>
    <property type="evidence" value="ECO:0007669"/>
    <property type="project" value="TreeGrafter"/>
</dbReference>
<feature type="compositionally biased region" description="Polar residues" evidence="8">
    <location>
        <begin position="317"/>
        <end position="340"/>
    </location>
</feature>
<protein>
    <recommendedName>
        <fullName evidence="14">Rad4 beta-hairpin domain-containing protein</fullName>
    </recommendedName>
</protein>
<evidence type="ECO:0000259" key="11">
    <source>
        <dbReference type="SMART" id="SM01032"/>
    </source>
</evidence>
<dbReference type="GO" id="GO:0003697">
    <property type="term" value="F:single-stranded DNA binding"/>
    <property type="evidence" value="ECO:0007669"/>
    <property type="project" value="TreeGrafter"/>
</dbReference>
<evidence type="ECO:0000256" key="4">
    <source>
        <dbReference type="ARBA" id="ARBA00022763"/>
    </source>
</evidence>
<comment type="similarity">
    <text evidence="2">Belongs to the XPC family.</text>
</comment>
<reference key="1">
    <citation type="journal article" date="2019" name="Genes (Basel)">
        <title>A High-Quality De novo Genome Assembly from a Single Mosquito Using PacBio Sequencing.</title>
        <authorList>
            <person name="Kingan S.B."/>
            <person name="Heaton H."/>
            <person name="Cudini J."/>
            <person name="Lambert C.C."/>
            <person name="Baybayan P."/>
            <person name="Galvin B.D."/>
            <person name="Durbin R."/>
            <person name="Korlach J."/>
            <person name="Lawniczak M.K.N."/>
        </authorList>
    </citation>
    <scope>NUCLEOTIDE SEQUENCE [LARGE SCALE GENOMIC DNA]</scope>
    <source>
        <strain>Mali-NIH</strain>
    </source>
</reference>
<dbReference type="EnsemblMetazoa" id="ACON001967-RA">
    <property type="protein sequence ID" value="ACON001967-PA"/>
    <property type="gene ID" value="ACON001967"/>
</dbReference>
<dbReference type="InterPro" id="IPR018325">
    <property type="entry name" value="Rad4/PNGase_transGLS-fold"/>
</dbReference>
<dbReference type="Gene3D" id="3.30.70.2460">
    <property type="entry name" value="Rad4, beta-hairpin domain BHD3"/>
    <property type="match status" value="1"/>
</dbReference>
<feature type="region of interest" description="Disordered" evidence="8">
    <location>
        <begin position="1"/>
        <end position="26"/>
    </location>
</feature>
<dbReference type="PANTHER" id="PTHR12135:SF0">
    <property type="entry name" value="DNA REPAIR PROTEIN COMPLEMENTING XP-C CELLS"/>
    <property type="match status" value="1"/>
</dbReference>
<feature type="region of interest" description="Disordered" evidence="8">
    <location>
        <begin position="384"/>
        <end position="405"/>
    </location>
</feature>
<dbReference type="InterPro" id="IPR018327">
    <property type="entry name" value="BHD_2"/>
</dbReference>
<feature type="compositionally biased region" description="Acidic residues" evidence="8">
    <location>
        <begin position="48"/>
        <end position="67"/>
    </location>
</feature>
<evidence type="ECO:0000256" key="6">
    <source>
        <dbReference type="ARBA" id="ARBA00023204"/>
    </source>
</evidence>
<evidence type="ECO:0000256" key="8">
    <source>
        <dbReference type="SAM" id="MobiDB-lite"/>
    </source>
</evidence>
<dbReference type="Proteomes" id="UP001105220">
    <property type="component" value="Unplaced"/>
</dbReference>
<evidence type="ECO:0000256" key="1">
    <source>
        <dbReference type="ARBA" id="ARBA00004123"/>
    </source>
</evidence>
<evidence type="ECO:0000259" key="10">
    <source>
        <dbReference type="SMART" id="SM01031"/>
    </source>
</evidence>